<dbReference type="GO" id="GO:0005524">
    <property type="term" value="F:ATP binding"/>
    <property type="evidence" value="ECO:0007669"/>
    <property type="project" value="UniProtKB-KW"/>
</dbReference>
<evidence type="ECO:0000259" key="6">
    <source>
        <dbReference type="PROSITE" id="PS50011"/>
    </source>
</evidence>
<dbReference type="PROSITE" id="PS50011">
    <property type="entry name" value="PROTEIN_KINASE_DOM"/>
    <property type="match status" value="1"/>
</dbReference>
<dbReference type="InterPro" id="IPR011009">
    <property type="entry name" value="Kinase-like_dom_sf"/>
</dbReference>
<evidence type="ECO:0000256" key="5">
    <source>
        <dbReference type="ARBA" id="ARBA00022840"/>
    </source>
</evidence>
<dbReference type="Gene3D" id="1.10.510.10">
    <property type="entry name" value="Transferase(Phosphotransferase) domain 1"/>
    <property type="match status" value="1"/>
</dbReference>
<sequence length="218" mass="25279">MFIDSNSRSEKENRTFSVKVNSFVARHEYSVLRHFAIDKNGIQQDYLVRVINKSTLKKNSRRLPFDVSDDVLDGIDNLYNELEIRKQLSHPNLLSLYAIRDTTNYVILFEEFCGGGLCMKATDDYQYYIPTRDAKTYSEEEAARIIFDVCSGLYYLHSRQICHLNLRPDRFVRTRSGDTKISGLSYVCNVHNDLLGGLRESFSGDRFFQAPECWKGAR</sequence>
<proteinExistence type="predicted"/>
<dbReference type="Proteomes" id="UP000008312">
    <property type="component" value="Unassembled WGS sequence"/>
</dbReference>
<organism evidence="7">
    <name type="scientific">Blastocystis hominis</name>
    <dbReference type="NCBI Taxonomy" id="12968"/>
    <lineage>
        <taxon>Eukaryota</taxon>
        <taxon>Sar</taxon>
        <taxon>Stramenopiles</taxon>
        <taxon>Bigyra</taxon>
        <taxon>Opalozoa</taxon>
        <taxon>Opalinata</taxon>
        <taxon>Blastocystidae</taxon>
        <taxon>Blastocystis</taxon>
    </lineage>
</organism>
<dbReference type="OrthoDB" id="4062651at2759"/>
<dbReference type="RefSeq" id="XP_012896528.1">
    <property type="nucleotide sequence ID" value="XM_013041074.1"/>
</dbReference>
<reference evidence="7" key="1">
    <citation type="submission" date="2010-02" db="EMBL/GenBank/DDBJ databases">
        <title>Sequencing and annotation of the Blastocystis hominis genome.</title>
        <authorList>
            <person name="Wincker P."/>
        </authorList>
    </citation>
    <scope>NUCLEOTIDE SEQUENCE</scope>
    <source>
        <strain evidence="7">Singapore isolate B</strain>
    </source>
</reference>
<evidence type="ECO:0000256" key="4">
    <source>
        <dbReference type="ARBA" id="ARBA00022777"/>
    </source>
</evidence>
<dbReference type="InterPro" id="IPR000719">
    <property type="entry name" value="Prot_kinase_dom"/>
</dbReference>
<dbReference type="Pfam" id="PF00069">
    <property type="entry name" value="Pkinase"/>
    <property type="match status" value="1"/>
</dbReference>
<keyword evidence="2" id="KW-0808">Transferase</keyword>
<evidence type="ECO:0000256" key="3">
    <source>
        <dbReference type="ARBA" id="ARBA00022741"/>
    </source>
</evidence>
<name>D8M3K7_BLAHO</name>
<keyword evidence="3" id="KW-0547">Nucleotide-binding</keyword>
<evidence type="ECO:0000256" key="1">
    <source>
        <dbReference type="ARBA" id="ARBA00022527"/>
    </source>
</evidence>
<dbReference type="InParanoid" id="D8M3K7"/>
<evidence type="ECO:0000313" key="8">
    <source>
        <dbReference type="Proteomes" id="UP000008312"/>
    </source>
</evidence>
<dbReference type="EMBL" id="FN668650">
    <property type="protein sequence ID" value="CBK22480.2"/>
    <property type="molecule type" value="Genomic_DNA"/>
</dbReference>
<dbReference type="GO" id="GO:0005634">
    <property type="term" value="C:nucleus"/>
    <property type="evidence" value="ECO:0007669"/>
    <property type="project" value="TreeGrafter"/>
</dbReference>
<protein>
    <recommendedName>
        <fullName evidence="6">Protein kinase domain-containing protein</fullName>
    </recommendedName>
</protein>
<evidence type="ECO:0000256" key="2">
    <source>
        <dbReference type="ARBA" id="ARBA00022679"/>
    </source>
</evidence>
<feature type="domain" description="Protein kinase" evidence="6">
    <location>
        <begin position="18"/>
        <end position="218"/>
    </location>
</feature>
<keyword evidence="5" id="KW-0067">ATP-binding</keyword>
<dbReference type="PANTHER" id="PTHR24345:SF91">
    <property type="entry name" value="SERINE_THREONINE-PROTEIN KINASE PLK4"/>
    <property type="match status" value="1"/>
</dbReference>
<evidence type="ECO:0000313" key="7">
    <source>
        <dbReference type="EMBL" id="CBK22480.2"/>
    </source>
</evidence>
<gene>
    <name evidence="7" type="ORF">GSBLH_T00002599001</name>
</gene>
<dbReference type="GO" id="GO:0004674">
    <property type="term" value="F:protein serine/threonine kinase activity"/>
    <property type="evidence" value="ECO:0007669"/>
    <property type="project" value="UniProtKB-KW"/>
</dbReference>
<dbReference type="Gene3D" id="3.30.200.20">
    <property type="entry name" value="Phosphorylase Kinase, domain 1"/>
    <property type="match status" value="1"/>
</dbReference>
<dbReference type="AlphaFoldDB" id="D8M3K7"/>
<keyword evidence="4" id="KW-0418">Kinase</keyword>
<keyword evidence="8" id="KW-1185">Reference proteome</keyword>
<accession>D8M3K7</accession>
<dbReference type="PANTHER" id="PTHR24345">
    <property type="entry name" value="SERINE/THREONINE-PROTEIN KINASE PLK"/>
    <property type="match status" value="1"/>
</dbReference>
<dbReference type="SUPFAM" id="SSF56112">
    <property type="entry name" value="Protein kinase-like (PK-like)"/>
    <property type="match status" value="1"/>
</dbReference>
<keyword evidence="1" id="KW-0723">Serine/threonine-protein kinase</keyword>
<dbReference type="GeneID" id="24919754"/>